<feature type="transmembrane region" description="Helical" evidence="7">
    <location>
        <begin position="35"/>
        <end position="53"/>
    </location>
</feature>
<evidence type="ECO:0000256" key="7">
    <source>
        <dbReference type="SAM" id="Phobius"/>
    </source>
</evidence>
<keyword evidence="3" id="KW-1003">Cell membrane</keyword>
<dbReference type="InterPro" id="IPR000620">
    <property type="entry name" value="EamA_dom"/>
</dbReference>
<comment type="similarity">
    <text evidence="2">Belongs to the EamA transporter family.</text>
</comment>
<evidence type="ECO:0000256" key="6">
    <source>
        <dbReference type="ARBA" id="ARBA00023136"/>
    </source>
</evidence>
<feature type="transmembrane region" description="Helical" evidence="7">
    <location>
        <begin position="65"/>
        <end position="85"/>
    </location>
</feature>
<feature type="transmembrane region" description="Helical" evidence="7">
    <location>
        <begin position="143"/>
        <end position="162"/>
    </location>
</feature>
<keyword evidence="4 7" id="KW-0812">Transmembrane</keyword>
<dbReference type="Proteomes" id="UP000004506">
    <property type="component" value="Unassembled WGS sequence"/>
</dbReference>
<feature type="transmembrane region" description="Helical" evidence="7">
    <location>
        <begin position="174"/>
        <end position="194"/>
    </location>
</feature>
<accession>A0AA86YJJ3</accession>
<evidence type="ECO:0000259" key="8">
    <source>
        <dbReference type="Pfam" id="PF00892"/>
    </source>
</evidence>
<dbReference type="Pfam" id="PF00892">
    <property type="entry name" value="EamA"/>
    <property type="match status" value="2"/>
</dbReference>
<feature type="domain" description="EamA" evidence="8">
    <location>
        <begin position="144"/>
        <end position="275"/>
    </location>
</feature>
<sequence length="293" mass="31470">MMNRYTALLLTALAPIVWGSTYLITTEMLPSGFPLTLAVLRALPAGLLLLIWLRKLPQGIWWLRVTLLGILNFSLFWWLLFVAAYRLPGGVAATVGAIQPLIVLFLSYWLLKSPLSALSIASSFAGIAGVAILLLTPNAALDLTGVIAGIAGAFSMAAGTVLSRRWQPPVTPLIFTAWQLTAGGIVLLPFALWLEPSLPSLTVINMIGISYLTLIGGALTYALWFRGLALLGPSSVASLGFLSPVSAVILGWVVLDQSLNLLQLLGMVVILGSVWTSQQSEKRLAQRRLQQLA</sequence>
<proteinExistence type="inferred from homology"/>
<reference evidence="9 10" key="3">
    <citation type="submission" date="2008-05" db="EMBL/GenBank/DDBJ databases">
        <authorList>
            <person name="Fulton L."/>
            <person name="Clifton S."/>
            <person name="Fulton B."/>
            <person name="Xu J."/>
            <person name="Minx P."/>
            <person name="Pepin K.H."/>
            <person name="Johnson M."/>
            <person name="Thiruvilangam P."/>
            <person name="Bhonagiri V."/>
            <person name="Nash W.E."/>
            <person name="Mardis E.R."/>
            <person name="Wilson R.K."/>
        </authorList>
    </citation>
    <scope>NUCLEOTIDE SEQUENCE [LARGE SCALE GENOMIC DNA]</scope>
    <source>
        <strain evidence="9 10">ATCC 25827</strain>
    </source>
</reference>
<dbReference type="GO" id="GO:0016020">
    <property type="term" value="C:membrane"/>
    <property type="evidence" value="ECO:0007669"/>
    <property type="project" value="UniProtKB-SubCell"/>
</dbReference>
<dbReference type="PANTHER" id="PTHR32322">
    <property type="entry name" value="INNER MEMBRANE TRANSPORTER"/>
    <property type="match status" value="1"/>
</dbReference>
<dbReference type="EMBL" id="ABJD02000101">
    <property type="protein sequence ID" value="EDU59437.1"/>
    <property type="molecule type" value="Genomic_DNA"/>
</dbReference>
<feature type="domain" description="EamA" evidence="8">
    <location>
        <begin position="7"/>
        <end position="134"/>
    </location>
</feature>
<dbReference type="PANTHER" id="PTHR32322:SF2">
    <property type="entry name" value="EAMA DOMAIN-CONTAINING PROTEIN"/>
    <property type="match status" value="1"/>
</dbReference>
<feature type="transmembrane region" description="Helical" evidence="7">
    <location>
        <begin position="261"/>
        <end position="278"/>
    </location>
</feature>
<dbReference type="RefSeq" id="WP_004919872.1">
    <property type="nucleotide sequence ID" value="NZ_DS607663.1"/>
</dbReference>
<feature type="transmembrane region" description="Helical" evidence="7">
    <location>
        <begin position="118"/>
        <end position="137"/>
    </location>
</feature>
<keyword evidence="5 7" id="KW-1133">Transmembrane helix</keyword>
<evidence type="ECO:0000256" key="1">
    <source>
        <dbReference type="ARBA" id="ARBA00004651"/>
    </source>
</evidence>
<reference evidence="10" key="1">
    <citation type="submission" date="2008-04" db="EMBL/GenBank/DDBJ databases">
        <title>Draft genome sequence of Providencia stuartii (ATCC 25827).</title>
        <authorList>
            <person name="Sudarsanam P."/>
            <person name="Ley R."/>
            <person name="Guruge J."/>
            <person name="Turnbaugh P.J."/>
            <person name="Mahowald M."/>
            <person name="Liep D."/>
            <person name="Gordon J."/>
        </authorList>
    </citation>
    <scope>NUCLEOTIDE SEQUENCE [LARGE SCALE GENOMIC DNA]</scope>
    <source>
        <strain evidence="10">ATCC 25827</strain>
    </source>
</reference>
<evidence type="ECO:0000256" key="4">
    <source>
        <dbReference type="ARBA" id="ARBA00022692"/>
    </source>
</evidence>
<reference evidence="10" key="2">
    <citation type="submission" date="2008-04" db="EMBL/GenBank/DDBJ databases">
        <title>Draft genome sequence of Providencia stuartii(ATCC 25827).</title>
        <authorList>
            <person name="Sudarsanam P."/>
            <person name="Ley R."/>
            <person name="Guruge J."/>
            <person name="Turnbaugh P.J."/>
            <person name="Mahowald M."/>
            <person name="Liep D."/>
            <person name="Gordon J."/>
        </authorList>
    </citation>
    <scope>NUCLEOTIDE SEQUENCE [LARGE SCALE GENOMIC DNA]</scope>
    <source>
        <strain evidence="10">ATCC 25827</strain>
    </source>
</reference>
<feature type="transmembrane region" description="Helical" evidence="7">
    <location>
        <begin position="236"/>
        <end position="255"/>
    </location>
</feature>
<evidence type="ECO:0000256" key="2">
    <source>
        <dbReference type="ARBA" id="ARBA00007362"/>
    </source>
</evidence>
<dbReference type="SUPFAM" id="SSF103481">
    <property type="entry name" value="Multidrug resistance efflux transporter EmrE"/>
    <property type="match status" value="2"/>
</dbReference>
<dbReference type="AlphaFoldDB" id="A0AA86YJJ3"/>
<comment type="caution">
    <text evidence="9">The sequence shown here is derived from an EMBL/GenBank/DDBJ whole genome shotgun (WGS) entry which is preliminary data.</text>
</comment>
<dbReference type="InterPro" id="IPR050638">
    <property type="entry name" value="AA-Vitamin_Transporters"/>
</dbReference>
<comment type="subcellular location">
    <subcellularLocation>
        <location evidence="1">Cell membrane</location>
        <topology evidence="1">Multi-pass membrane protein</topology>
    </subcellularLocation>
</comment>
<organism evidence="9 10">
    <name type="scientific">Providencia stuartii ATCC 25827</name>
    <dbReference type="NCBI Taxonomy" id="471874"/>
    <lineage>
        <taxon>Bacteria</taxon>
        <taxon>Pseudomonadati</taxon>
        <taxon>Pseudomonadota</taxon>
        <taxon>Gammaproteobacteria</taxon>
        <taxon>Enterobacterales</taxon>
        <taxon>Morganellaceae</taxon>
        <taxon>Providencia</taxon>
    </lineage>
</organism>
<feature type="transmembrane region" description="Helical" evidence="7">
    <location>
        <begin position="91"/>
        <end position="111"/>
    </location>
</feature>
<evidence type="ECO:0000313" key="9">
    <source>
        <dbReference type="EMBL" id="EDU59437.1"/>
    </source>
</evidence>
<evidence type="ECO:0000256" key="5">
    <source>
        <dbReference type="ARBA" id="ARBA00022989"/>
    </source>
</evidence>
<dbReference type="InterPro" id="IPR037185">
    <property type="entry name" value="EmrE-like"/>
</dbReference>
<evidence type="ECO:0000256" key="3">
    <source>
        <dbReference type="ARBA" id="ARBA00022475"/>
    </source>
</evidence>
<feature type="transmembrane region" description="Helical" evidence="7">
    <location>
        <begin position="200"/>
        <end position="224"/>
    </location>
</feature>
<name>A0AA86YJJ3_PROST</name>
<protein>
    <submittedName>
        <fullName evidence="9">Carboxylate/Amino Acid/Amine Transporter</fullName>
    </submittedName>
</protein>
<evidence type="ECO:0000313" key="10">
    <source>
        <dbReference type="Proteomes" id="UP000004506"/>
    </source>
</evidence>
<keyword evidence="6 7" id="KW-0472">Membrane</keyword>
<gene>
    <name evidence="9" type="primary">yedA</name>
    <name evidence="9" type="ORF">PROSTU_02626</name>
</gene>